<dbReference type="InterPro" id="IPR020557">
    <property type="entry name" value="Fumarate_lyase_CS"/>
</dbReference>
<evidence type="ECO:0000259" key="2">
    <source>
        <dbReference type="Pfam" id="PF00206"/>
    </source>
</evidence>
<comment type="similarity">
    <text evidence="1">Belongs to the lyase 1 family. Argininosuccinate lyase subfamily.</text>
</comment>
<dbReference type="NCBIfam" id="TIGR00838">
    <property type="entry name" value="argH"/>
    <property type="match status" value="1"/>
</dbReference>
<dbReference type="Pfam" id="PF14698">
    <property type="entry name" value="ASL_C2"/>
    <property type="match status" value="1"/>
</dbReference>
<dbReference type="PANTHER" id="PTHR43814">
    <property type="entry name" value="ARGININOSUCCINATE LYASE"/>
    <property type="match status" value="1"/>
</dbReference>
<dbReference type="KEGG" id="bdr:105222031"/>
<gene>
    <name evidence="4" type="primary">ARLY</name>
</gene>
<dbReference type="CTD" id="3771738"/>
<dbReference type="Gene3D" id="1.10.275.10">
    <property type="entry name" value="Fumarase/aspartase (N-terminal domain)"/>
    <property type="match status" value="1"/>
</dbReference>
<evidence type="ECO:0000259" key="3">
    <source>
        <dbReference type="Pfam" id="PF14698"/>
    </source>
</evidence>
<dbReference type="InterPro" id="IPR009049">
    <property type="entry name" value="Argininosuccinate_lyase"/>
</dbReference>
<dbReference type="Gene3D" id="1.10.40.30">
    <property type="entry name" value="Fumarase/aspartase (C-terminal domain)"/>
    <property type="match status" value="1"/>
</dbReference>
<feature type="domain" description="Fumarate lyase N-terminal" evidence="2">
    <location>
        <begin position="12"/>
        <end position="303"/>
    </location>
</feature>
<dbReference type="PRINTS" id="PR00145">
    <property type="entry name" value="ARGSUCLYASE"/>
</dbReference>
<protein>
    <submittedName>
        <fullName evidence="4">Argininosuccinate lyase</fullName>
    </submittedName>
</protein>
<sequence>MAQQLWGGRFGDAEGKTSECLAKLNCSLPLDSRFYAEDIDGSIAYAEALAHAGLITDKDAADIGAALEVVRREWRDGSIKFLSSDEDVHTVNERRLTELIGDVGKRLHTGRSRNDQVITDMKLWLRRGIRETLAGLRAVIEASIAQAKQNLGTLMPGYTHLQRAQPVQFSHWMLSHAFALQADCQRLLELKERANLLPLGSGALAGNPLGVDREWLAKRLNFAGVTPNSMHAVGDRDFVVDFIYCCSLASLHLSRLAEDLILYATKEFDFIKIADGFSTGSSLMPQKRNPDSLELVRGISGSICASLSGIMMTIKGTPTTYNKDLQFDKQYAFDAFDRLQDALTVVEGVIKTMQLNRERMESALSPDMLATDWAYYLVRKGVPFRQAHHYIGEVVAYAEKHDLELNEIPLGELQKICKEFNVDIAQVSDYGVNVEKYDVTGGTATKSVKQQLKTLQNFIEELKQTK</sequence>
<feature type="domain" description="Argininosuccinate lyase C-terminal" evidence="3">
    <location>
        <begin position="368"/>
        <end position="432"/>
    </location>
</feature>
<dbReference type="Pfam" id="PF00206">
    <property type="entry name" value="Lyase_1"/>
    <property type="match status" value="1"/>
</dbReference>
<name>A0A034W2A4_BACDO</name>
<dbReference type="EMBL" id="GAKP01010133">
    <property type="protein sequence ID" value="JAC48819.1"/>
    <property type="molecule type" value="Transcribed_RNA"/>
</dbReference>
<dbReference type="FunFam" id="1.10.40.30:FF:000001">
    <property type="entry name" value="Argininosuccinate lyase"/>
    <property type="match status" value="1"/>
</dbReference>
<dbReference type="RefSeq" id="XP_011197501.2">
    <property type="nucleotide sequence ID" value="XM_011199199.4"/>
</dbReference>
<dbReference type="InterPro" id="IPR022761">
    <property type="entry name" value="Fumarate_lyase_N"/>
</dbReference>
<accession>A0A034W2A4</accession>
<dbReference type="GO" id="GO:0042450">
    <property type="term" value="P:L-arginine biosynthetic process via ornithine"/>
    <property type="evidence" value="ECO:0007669"/>
    <property type="project" value="InterPro"/>
</dbReference>
<evidence type="ECO:0000313" key="4">
    <source>
        <dbReference type="EMBL" id="JAC48819.1"/>
    </source>
</evidence>
<dbReference type="InterPro" id="IPR000362">
    <property type="entry name" value="Fumarate_lyase_fam"/>
</dbReference>
<dbReference type="GO" id="GO:0004056">
    <property type="term" value="F:argininosuccinate lyase activity"/>
    <property type="evidence" value="ECO:0007669"/>
    <property type="project" value="InterPro"/>
</dbReference>
<dbReference type="SMR" id="A0A034W2A4"/>
<organism evidence="4">
    <name type="scientific">Bactrocera dorsalis</name>
    <name type="common">Oriental fruit fly</name>
    <name type="synonym">Dacus dorsalis</name>
    <dbReference type="NCBI Taxonomy" id="27457"/>
    <lineage>
        <taxon>Eukaryota</taxon>
        <taxon>Metazoa</taxon>
        <taxon>Ecdysozoa</taxon>
        <taxon>Arthropoda</taxon>
        <taxon>Hexapoda</taxon>
        <taxon>Insecta</taxon>
        <taxon>Pterygota</taxon>
        <taxon>Neoptera</taxon>
        <taxon>Endopterygota</taxon>
        <taxon>Diptera</taxon>
        <taxon>Brachycera</taxon>
        <taxon>Muscomorpha</taxon>
        <taxon>Tephritoidea</taxon>
        <taxon>Tephritidae</taxon>
        <taxon>Bactrocera</taxon>
        <taxon>Bactrocera</taxon>
    </lineage>
</organism>
<dbReference type="Gene3D" id="1.20.200.10">
    <property type="entry name" value="Fumarase/aspartase (Central domain)"/>
    <property type="match status" value="1"/>
</dbReference>
<dbReference type="PRINTS" id="PR00149">
    <property type="entry name" value="FUMRATELYASE"/>
</dbReference>
<evidence type="ECO:0000256" key="1">
    <source>
        <dbReference type="ARBA" id="ARBA00010755"/>
    </source>
</evidence>
<dbReference type="CDD" id="cd01359">
    <property type="entry name" value="Argininosuccinate_lyase"/>
    <property type="match status" value="1"/>
</dbReference>
<dbReference type="AlphaFoldDB" id="A0A034W2A4"/>
<dbReference type="GO" id="GO:0005829">
    <property type="term" value="C:cytosol"/>
    <property type="evidence" value="ECO:0007669"/>
    <property type="project" value="TreeGrafter"/>
</dbReference>
<dbReference type="PROSITE" id="PS00163">
    <property type="entry name" value="FUMARATE_LYASES"/>
    <property type="match status" value="1"/>
</dbReference>
<dbReference type="PANTHER" id="PTHR43814:SF1">
    <property type="entry name" value="ARGININOSUCCINATE LYASE"/>
    <property type="match status" value="1"/>
</dbReference>
<dbReference type="HAMAP" id="MF_00006">
    <property type="entry name" value="Arg_succ_lyase"/>
    <property type="match status" value="1"/>
</dbReference>
<dbReference type="FunFam" id="1.10.275.10:FF:000002">
    <property type="entry name" value="Argininosuccinate lyase"/>
    <property type="match status" value="1"/>
</dbReference>
<keyword evidence="4" id="KW-0456">Lyase</keyword>
<dbReference type="SUPFAM" id="SSF48557">
    <property type="entry name" value="L-aspartase-like"/>
    <property type="match status" value="1"/>
</dbReference>
<dbReference type="GeneID" id="105222031"/>
<dbReference type="OrthoDB" id="2561043at2759"/>
<dbReference type="InterPro" id="IPR029419">
    <property type="entry name" value="Arg_succ_lyase_C"/>
</dbReference>
<dbReference type="FunFam" id="1.20.200.10:FF:000015">
    <property type="entry name" value="argininosuccinate lyase isoform X2"/>
    <property type="match status" value="1"/>
</dbReference>
<dbReference type="InterPro" id="IPR008948">
    <property type="entry name" value="L-Aspartase-like"/>
</dbReference>
<dbReference type="InterPro" id="IPR024083">
    <property type="entry name" value="Fumarase/histidase_N"/>
</dbReference>
<proteinExistence type="inferred from homology"/>
<reference evidence="4" key="1">
    <citation type="journal article" date="2014" name="BMC Genomics">
        <title>Characterizing the developmental transcriptome of the oriental fruit fly, Bactrocera dorsalis (Diptera: Tephritidae) through comparative genomic analysis with Drosophila melanogaster utilizing modENCODE datasets.</title>
        <authorList>
            <person name="Geib S.M."/>
            <person name="Calla B."/>
            <person name="Hall B."/>
            <person name="Hou S."/>
            <person name="Manoukis N.C."/>
        </authorList>
    </citation>
    <scope>NUCLEOTIDE SEQUENCE</scope>
    <source>
        <strain evidence="4">Punador</strain>
    </source>
</reference>